<dbReference type="Gramene" id="Os02t0655600-01">
    <property type="protein sequence ID" value="Os02t0655600-01"/>
    <property type="gene ID" value="Os02g0655600"/>
</dbReference>
<dbReference type="KEGG" id="dosa:Os02g0655600"/>
<dbReference type="Pfam" id="PF05057">
    <property type="entry name" value="DUF676"/>
    <property type="match status" value="1"/>
</dbReference>
<dbReference type="EMBL" id="AP008208">
    <property type="protein sequence ID" value="BAH91829.1"/>
    <property type="molecule type" value="Genomic_DNA"/>
</dbReference>
<evidence type="ECO:0000313" key="2">
    <source>
        <dbReference type="EMBL" id="BAH91829.1"/>
    </source>
</evidence>
<proteinExistence type="predicted"/>
<protein>
    <submittedName>
        <fullName evidence="2">Os02g0655600 protein</fullName>
    </submittedName>
</protein>
<accession>A0A0P0VMJ6</accession>
<dbReference type="InterPro" id="IPR007751">
    <property type="entry name" value="DUF676_lipase-like"/>
</dbReference>
<dbReference type="AlphaFoldDB" id="A0A0P0VMJ6"/>
<reference evidence="2 3" key="1">
    <citation type="journal article" date="2005" name="Nature">
        <title>The map-based sequence of the rice genome.</title>
        <authorList>
            <consortium name="International rice genome sequencing project (IRGSP)"/>
            <person name="Matsumoto T."/>
            <person name="Wu J."/>
            <person name="Kanamori H."/>
            <person name="Katayose Y."/>
            <person name="Fujisawa M."/>
            <person name="Namiki N."/>
            <person name="Mizuno H."/>
            <person name="Yamamoto K."/>
            <person name="Antonio B.A."/>
            <person name="Baba T."/>
            <person name="Sakata K."/>
            <person name="Nagamura Y."/>
            <person name="Aoki H."/>
            <person name="Arikawa K."/>
            <person name="Arita K."/>
            <person name="Bito T."/>
            <person name="Chiden Y."/>
            <person name="Fujitsuka N."/>
            <person name="Fukunaka R."/>
            <person name="Hamada M."/>
            <person name="Harada C."/>
            <person name="Hayashi A."/>
            <person name="Hijishita S."/>
            <person name="Honda M."/>
            <person name="Hosokawa S."/>
            <person name="Ichikawa Y."/>
            <person name="Idonuma A."/>
            <person name="Iijima M."/>
            <person name="Ikeda M."/>
            <person name="Ikeno M."/>
            <person name="Ito K."/>
            <person name="Ito S."/>
            <person name="Ito T."/>
            <person name="Ito Y."/>
            <person name="Ito Y."/>
            <person name="Iwabuchi A."/>
            <person name="Kamiya K."/>
            <person name="Karasawa W."/>
            <person name="Kurita K."/>
            <person name="Katagiri S."/>
            <person name="Kikuta A."/>
            <person name="Kobayashi H."/>
            <person name="Kobayashi N."/>
            <person name="Machita K."/>
            <person name="Maehara T."/>
            <person name="Masukawa M."/>
            <person name="Mizubayashi T."/>
            <person name="Mukai Y."/>
            <person name="Nagasaki H."/>
            <person name="Nagata Y."/>
            <person name="Naito S."/>
            <person name="Nakashima M."/>
            <person name="Nakama Y."/>
            <person name="Nakamichi Y."/>
            <person name="Nakamura M."/>
            <person name="Meguro A."/>
            <person name="Negishi M."/>
            <person name="Ohta I."/>
            <person name="Ohta T."/>
            <person name="Okamoto M."/>
            <person name="Ono N."/>
            <person name="Saji S."/>
            <person name="Sakaguchi M."/>
            <person name="Sakai K."/>
            <person name="Shibata M."/>
            <person name="Shimokawa T."/>
            <person name="Song J."/>
            <person name="Takazaki Y."/>
            <person name="Terasawa K."/>
            <person name="Tsugane M."/>
            <person name="Tsuji K."/>
            <person name="Ueda S."/>
            <person name="Waki K."/>
            <person name="Yamagata H."/>
            <person name="Yamamoto M."/>
            <person name="Yamamoto S."/>
            <person name="Yamane H."/>
            <person name="Yoshiki S."/>
            <person name="Yoshihara R."/>
            <person name="Yukawa K."/>
            <person name="Zhong H."/>
            <person name="Yano M."/>
            <person name="Yuan Q."/>
            <person name="Ouyang S."/>
            <person name="Liu J."/>
            <person name="Jones K.M."/>
            <person name="Gansberger K."/>
            <person name="Moffat K."/>
            <person name="Hill J."/>
            <person name="Bera J."/>
            <person name="Fadrosh D."/>
            <person name="Jin S."/>
            <person name="Johri S."/>
            <person name="Kim M."/>
            <person name="Overton L."/>
            <person name="Reardon M."/>
            <person name="Tsitrin T."/>
            <person name="Vuong H."/>
            <person name="Weaver B."/>
            <person name="Ciecko A."/>
            <person name="Tallon L."/>
            <person name="Jackson J."/>
            <person name="Pai G."/>
            <person name="Aken S.V."/>
            <person name="Utterback T."/>
            <person name="Reidmuller S."/>
            <person name="Feldblyum T."/>
            <person name="Hsiao J."/>
            <person name="Zismann V."/>
            <person name="Iobst S."/>
            <person name="de Vazeille A.R."/>
            <person name="Buell C.R."/>
            <person name="Ying K."/>
            <person name="Li Y."/>
            <person name="Lu T."/>
            <person name="Huang Y."/>
            <person name="Zhao Q."/>
            <person name="Feng Q."/>
            <person name="Zhang L."/>
            <person name="Zhu J."/>
            <person name="Weng Q."/>
            <person name="Mu J."/>
            <person name="Lu Y."/>
            <person name="Fan D."/>
            <person name="Liu Y."/>
            <person name="Guan J."/>
            <person name="Zhang Y."/>
            <person name="Yu S."/>
            <person name="Liu X."/>
            <person name="Zhang Y."/>
            <person name="Hong G."/>
            <person name="Han B."/>
            <person name="Choisne N."/>
            <person name="Demange N."/>
            <person name="Orjeda G."/>
            <person name="Samain S."/>
            <person name="Cattolico L."/>
            <person name="Pelletier E."/>
            <person name="Couloux A."/>
            <person name="Segurens B."/>
            <person name="Wincker P."/>
            <person name="D'Hont A."/>
            <person name="Scarpelli C."/>
            <person name="Weissenbach J."/>
            <person name="Salanoubat M."/>
            <person name="Quetier F."/>
            <person name="Yu Y."/>
            <person name="Kim H.R."/>
            <person name="Rambo T."/>
            <person name="Currie J."/>
            <person name="Collura K."/>
            <person name="Luo M."/>
            <person name="Yang T."/>
            <person name="Ammiraju J.S.S."/>
            <person name="Engler F."/>
            <person name="Soderlund C."/>
            <person name="Wing R.A."/>
            <person name="Palmer L.E."/>
            <person name="de la Bastide M."/>
            <person name="Spiegel L."/>
            <person name="Nascimento L."/>
            <person name="Zutavern T."/>
            <person name="O'Shaughnessy A."/>
            <person name="Dike S."/>
            <person name="Dedhia N."/>
            <person name="Preston R."/>
            <person name="Balija V."/>
            <person name="McCombie W.R."/>
            <person name="Chow T."/>
            <person name="Chen H."/>
            <person name="Chung M."/>
            <person name="Chen C."/>
            <person name="Shaw J."/>
            <person name="Wu H."/>
            <person name="Hsiao K."/>
            <person name="Chao Y."/>
            <person name="Chu M."/>
            <person name="Cheng C."/>
            <person name="Hour A."/>
            <person name="Lee P."/>
            <person name="Lin S."/>
            <person name="Lin Y."/>
            <person name="Liou J."/>
            <person name="Liu S."/>
            <person name="Hsing Y."/>
            <person name="Raghuvanshi S."/>
            <person name="Mohanty A."/>
            <person name="Bharti A.K."/>
            <person name="Gaur A."/>
            <person name="Gupta V."/>
            <person name="Kumar D."/>
            <person name="Ravi V."/>
            <person name="Vij S."/>
            <person name="Kapur A."/>
            <person name="Khurana P."/>
            <person name="Khurana P."/>
            <person name="Khurana J.P."/>
            <person name="Tyagi A.K."/>
            <person name="Gaikwad K."/>
            <person name="Singh A."/>
            <person name="Dalal V."/>
            <person name="Srivastava S."/>
            <person name="Dixit A."/>
            <person name="Pal A.K."/>
            <person name="Ghazi I.A."/>
            <person name="Yadav M."/>
            <person name="Pandit A."/>
            <person name="Bhargava A."/>
            <person name="Sureshbabu K."/>
            <person name="Batra K."/>
            <person name="Sharma T.R."/>
            <person name="Mohapatra T."/>
            <person name="Singh N.K."/>
            <person name="Messing J."/>
            <person name="Nelson A.B."/>
            <person name="Fuks G."/>
            <person name="Kavchok S."/>
            <person name="Keizer G."/>
            <person name="Linton E."/>
            <person name="Llaca V."/>
            <person name="Song R."/>
            <person name="Tanyolac B."/>
            <person name="Young S."/>
            <person name="Ho-Il K."/>
            <person name="Hahn J.H."/>
            <person name="Sangsakoo G."/>
            <person name="Vanavichit A."/>
            <person name="de Mattos Luiz.A.T."/>
            <person name="Zimmer P.D."/>
            <person name="Malone G."/>
            <person name="Dellagostin O."/>
            <person name="de Oliveira A.C."/>
            <person name="Bevan M."/>
            <person name="Bancroft I."/>
            <person name="Minx P."/>
            <person name="Cordum H."/>
            <person name="Wilson R."/>
            <person name="Cheng Z."/>
            <person name="Jin W."/>
            <person name="Jiang J."/>
            <person name="Leong S.A."/>
            <person name="Iwama H."/>
            <person name="Gojobori T."/>
            <person name="Itoh T."/>
            <person name="Niimura Y."/>
            <person name="Fujii Y."/>
            <person name="Habara T."/>
            <person name="Sakai H."/>
            <person name="Sato Y."/>
            <person name="Wilson G."/>
            <person name="Kumar K."/>
            <person name="McCouch S."/>
            <person name="Juretic N."/>
            <person name="Hoen D."/>
            <person name="Wright S."/>
            <person name="Bruskiewich R."/>
            <person name="Bureau T."/>
            <person name="Miyao A."/>
            <person name="Hirochika H."/>
            <person name="Nishikawa T."/>
            <person name="Kadowaki K."/>
            <person name="Sugiura M."/>
            <person name="Burr B."/>
            <person name="Sasaki T."/>
        </authorList>
    </citation>
    <scope>NUCLEOTIDE SEQUENCE [LARGE SCALE GENOMIC DNA]</scope>
    <source>
        <strain evidence="3">cv. Nipponbare</strain>
    </source>
</reference>
<dbReference type="Proteomes" id="UP000000763">
    <property type="component" value="Chromosome 2"/>
</dbReference>
<evidence type="ECO:0000313" key="3">
    <source>
        <dbReference type="Proteomes" id="UP000000763"/>
    </source>
</evidence>
<reference evidence="3" key="2">
    <citation type="journal article" date="2008" name="Nucleic Acids Res.">
        <title>The rice annotation project database (RAP-DB): 2008 update.</title>
        <authorList>
            <consortium name="The rice annotation project (RAP)"/>
        </authorList>
    </citation>
    <scope>GENOME REANNOTATION</scope>
    <source>
        <strain evidence="3">cv. Nipponbare</strain>
    </source>
</reference>
<evidence type="ECO:0000259" key="1">
    <source>
        <dbReference type="Pfam" id="PF05057"/>
    </source>
</evidence>
<dbReference type="PANTHER" id="PTHR12482:SF14">
    <property type="entry name" value="LIPASE YOR059C ISOFORM X1"/>
    <property type="match status" value="1"/>
</dbReference>
<gene>
    <name evidence="2" type="ordered locus">Os02g0655600</name>
</gene>
<dbReference type="InterPro" id="IPR044294">
    <property type="entry name" value="Lipase-like"/>
</dbReference>
<dbReference type="PANTHER" id="PTHR12482">
    <property type="entry name" value="LIPASE ROG1-RELATED-RELATED"/>
    <property type="match status" value="1"/>
</dbReference>
<organism evidence="2 3">
    <name type="scientific">Oryza sativa subsp. japonica</name>
    <name type="common">Rice</name>
    <dbReference type="NCBI Taxonomy" id="39947"/>
    <lineage>
        <taxon>Eukaryota</taxon>
        <taxon>Viridiplantae</taxon>
        <taxon>Streptophyta</taxon>
        <taxon>Embryophyta</taxon>
        <taxon>Tracheophyta</taxon>
        <taxon>Spermatophyta</taxon>
        <taxon>Magnoliopsida</taxon>
        <taxon>Liliopsida</taxon>
        <taxon>Poales</taxon>
        <taxon>Poaceae</taxon>
        <taxon>BOP clade</taxon>
        <taxon>Oryzoideae</taxon>
        <taxon>Oryzeae</taxon>
        <taxon>Oryzinae</taxon>
        <taxon>Oryza</taxon>
        <taxon>Oryza sativa</taxon>
    </lineage>
</organism>
<name>A0A0P0VMJ6_ORYSJ</name>
<sequence length="138" mass="15345">MGDLGGAWHEAAAAEEEEAQAPGGGVGPEPDHLVVMVHGIVGSAADWKFGAEQFEKLLSDKVIVHRSNRNMYKLTLDGVDVMGERLAQEKGRLLKKPTKDHRSERSLLLHILLEDWLQDMLLEDSIGHLNKHPKVLRI</sequence>
<feature type="domain" description="DUF676" evidence="1">
    <location>
        <begin position="29"/>
        <end position="89"/>
    </location>
</feature>